<gene>
    <name evidence="2" type="ORF">GUY60_08250</name>
</gene>
<evidence type="ECO:0000313" key="2">
    <source>
        <dbReference type="EMBL" id="NBE51417.1"/>
    </source>
</evidence>
<dbReference type="Proteomes" id="UP000598297">
    <property type="component" value="Unassembled WGS sequence"/>
</dbReference>
<evidence type="ECO:0000256" key="1">
    <source>
        <dbReference type="SAM" id="SignalP"/>
    </source>
</evidence>
<feature type="signal peptide" evidence="1">
    <location>
        <begin position="1"/>
        <end position="18"/>
    </location>
</feature>
<reference evidence="2" key="1">
    <citation type="submission" date="2020-01" db="EMBL/GenBank/DDBJ databases">
        <title>Whole-genome analyses of novel actinobacteria.</title>
        <authorList>
            <person name="Sahin N."/>
        </authorList>
    </citation>
    <scope>NUCLEOTIDE SEQUENCE</scope>
    <source>
        <strain evidence="2">YC537</strain>
    </source>
</reference>
<evidence type="ECO:0000313" key="3">
    <source>
        <dbReference type="Proteomes" id="UP000598297"/>
    </source>
</evidence>
<dbReference type="InterPro" id="IPR023296">
    <property type="entry name" value="Glyco_hydro_beta-prop_sf"/>
</dbReference>
<sequence length="314" mass="33859">MLALVLLVAVLLVDRADAAPLSGPASRLAALTEDVTDADGRVYDARDDSGRTMDAADIRQAPDGGYLAVYHSLLDDGRFHAAVATSADLRHWTRRHDFGPGTHQPSLAADPSGGWVLAYERDPANHIAVRKYADLDALLGGDPARSFDAPRTLSRCAEGTPSITAVHGDTVELTGHYRADCDTDRQLRATLRDFRHWHAEPDTRLDTAVAAWGNQGNIGDRAPLRLDGRELVLIEGQQRRDDFAGWRTYVYDPRRGLAAPLGLRTEGGSTAFANPSASLLTAPDGAPAVLLSVFVPREGAAPGEAGQLLFWRKL</sequence>
<dbReference type="Gene3D" id="2.115.10.20">
    <property type="entry name" value="Glycosyl hydrolase domain, family 43"/>
    <property type="match status" value="1"/>
</dbReference>
<dbReference type="AlphaFoldDB" id="A0A964UML9"/>
<dbReference type="EMBL" id="JAAAHS010000039">
    <property type="protein sequence ID" value="NBE51417.1"/>
    <property type="molecule type" value="Genomic_DNA"/>
</dbReference>
<dbReference type="OrthoDB" id="3803480at2"/>
<feature type="chain" id="PRO_5037304561" evidence="1">
    <location>
        <begin position="19"/>
        <end position="314"/>
    </location>
</feature>
<keyword evidence="1" id="KW-0732">Signal</keyword>
<dbReference type="SUPFAM" id="SSF75005">
    <property type="entry name" value="Arabinanase/levansucrase/invertase"/>
    <property type="match status" value="1"/>
</dbReference>
<name>A0A964UML9_9ACTN</name>
<accession>A0A964UML9</accession>
<organism evidence="2 3">
    <name type="scientific">Streptomyces boluensis</name>
    <dbReference type="NCBI Taxonomy" id="1775135"/>
    <lineage>
        <taxon>Bacteria</taxon>
        <taxon>Bacillati</taxon>
        <taxon>Actinomycetota</taxon>
        <taxon>Actinomycetes</taxon>
        <taxon>Kitasatosporales</taxon>
        <taxon>Streptomycetaceae</taxon>
        <taxon>Streptomyces</taxon>
    </lineage>
</organism>
<keyword evidence="3" id="KW-1185">Reference proteome</keyword>
<proteinExistence type="predicted"/>
<protein>
    <submittedName>
        <fullName evidence="2">Uncharacterized protein</fullName>
    </submittedName>
</protein>
<comment type="caution">
    <text evidence="2">The sequence shown here is derived from an EMBL/GenBank/DDBJ whole genome shotgun (WGS) entry which is preliminary data.</text>
</comment>